<dbReference type="EnsemblMetazoa" id="MDOA001524-RA">
    <property type="protein sequence ID" value="MDOA001524-PA"/>
    <property type="gene ID" value="MDOA001524"/>
</dbReference>
<dbReference type="eggNOG" id="KOG3268">
    <property type="taxonomic scope" value="Eukaryota"/>
</dbReference>
<organism evidence="5">
    <name type="scientific">Musca domestica</name>
    <name type="common">House fly</name>
    <dbReference type="NCBI Taxonomy" id="7370"/>
    <lineage>
        <taxon>Eukaryota</taxon>
        <taxon>Metazoa</taxon>
        <taxon>Ecdysozoa</taxon>
        <taxon>Arthropoda</taxon>
        <taxon>Hexapoda</taxon>
        <taxon>Insecta</taxon>
        <taxon>Pterygota</taxon>
        <taxon>Neoptera</taxon>
        <taxon>Endopterygota</taxon>
        <taxon>Diptera</taxon>
        <taxon>Brachycera</taxon>
        <taxon>Muscomorpha</taxon>
        <taxon>Muscoidea</taxon>
        <taxon>Muscidae</taxon>
        <taxon>Musca</taxon>
    </lineage>
</organism>
<dbReference type="PROSITE" id="PS50089">
    <property type="entry name" value="ZF_RING_2"/>
    <property type="match status" value="1"/>
</dbReference>
<dbReference type="PANTHER" id="PTHR13206">
    <property type="entry name" value="UBIQUITIN LIGASE PROTEIN PHF9 FANCONI ANEMIA GROUP L PROTEIN"/>
    <property type="match status" value="1"/>
</dbReference>
<evidence type="ECO:0000256" key="1">
    <source>
        <dbReference type="ARBA" id="ARBA00022771"/>
    </source>
</evidence>
<dbReference type="SUPFAM" id="SSF57850">
    <property type="entry name" value="RING/U-box"/>
    <property type="match status" value="1"/>
</dbReference>
<protein>
    <recommendedName>
        <fullName evidence="4">RING-type domain-containing protein</fullName>
    </recommendedName>
</protein>
<dbReference type="CDD" id="cd22891">
    <property type="entry name" value="DRWD-N_DmFANCL"/>
    <property type="match status" value="1"/>
</dbReference>
<dbReference type="GO" id="GO:0036297">
    <property type="term" value="P:interstrand cross-link repair"/>
    <property type="evidence" value="ECO:0007669"/>
    <property type="project" value="InterPro"/>
</dbReference>
<dbReference type="RefSeq" id="XP_005189536.3">
    <property type="nucleotide sequence ID" value="XM_005189479.4"/>
</dbReference>
<dbReference type="PANTHER" id="PTHR13206:SF0">
    <property type="entry name" value="E3 UBIQUITIN-PROTEIN LIGASE FANCL"/>
    <property type="match status" value="1"/>
</dbReference>
<dbReference type="InterPro" id="IPR043898">
    <property type="entry name" value="FANCL_d2"/>
</dbReference>
<reference evidence="5" key="1">
    <citation type="submission" date="2020-05" db="UniProtKB">
        <authorList>
            <consortium name="EnsemblMetazoa"/>
        </authorList>
    </citation>
    <scope>IDENTIFICATION</scope>
    <source>
        <strain evidence="5">Aabys</strain>
    </source>
</reference>
<evidence type="ECO:0000259" key="4">
    <source>
        <dbReference type="PROSITE" id="PS50089"/>
    </source>
</evidence>
<name>A0A1I8M5S5_MUSDO</name>
<dbReference type="GO" id="GO:0006513">
    <property type="term" value="P:protein monoubiquitination"/>
    <property type="evidence" value="ECO:0007669"/>
    <property type="project" value="TreeGrafter"/>
</dbReference>
<feature type="domain" description="RING-type" evidence="4">
    <location>
        <begin position="310"/>
        <end position="367"/>
    </location>
</feature>
<dbReference type="VEuPathDB" id="VectorBase:MDOMA2_017682"/>
<accession>A0A1I8M5S5</accession>
<sequence length="380" mass="43708">MNFEDCPGLEELSLKYVGLVCHTRYGNKNCICIEGPLKINDFWVNVKVMCPNYPMLEGVTMHIIQNFEVETFTPANSKINCNWTVGELIDNIPYVINRLKKCEDESHVPKLENQNIYAEIAGLYLPAEYEIQTNESCSRVRFCNFSQSEQHYLDVALPSLQLLDHSLPKCIDVPELLGKATSLTALLQQFRKILDDLSPFYENFAEIDELCHVVQPSLPTTKENWRLFVLKERVFIKLQFSDPFSPLTSMSVHLIGPTTEVTNLRRVYSEGLRDWDNELDVHKNLLRIFDLCFFPMSPTDDTDINDLGYCNICYSYKLDRGEIPIISCDNSHCNLIFHAECLKEWFNTLADGKTFLDVAFGTCPFCKSKLSTSFQELLEI</sequence>
<dbReference type="STRING" id="7370.A0A1I8M5S5"/>
<dbReference type="InterPro" id="IPR001841">
    <property type="entry name" value="Znf_RING"/>
</dbReference>
<dbReference type="EnsemblMetazoa" id="MDOA001524-RB">
    <property type="protein sequence ID" value="MDOA001524-PB"/>
    <property type="gene ID" value="MDOA001524"/>
</dbReference>
<keyword evidence="2" id="KW-0862">Zinc</keyword>
<gene>
    <name evidence="5" type="primary">101898216</name>
</gene>
<dbReference type="SMART" id="SM01197">
    <property type="entry name" value="FANCL_C"/>
    <property type="match status" value="1"/>
</dbReference>
<dbReference type="Pfam" id="PF11793">
    <property type="entry name" value="FANCL_C"/>
    <property type="match status" value="1"/>
</dbReference>
<dbReference type="Gene3D" id="3.30.40.10">
    <property type="entry name" value="Zinc/RING finger domain, C3HC4 (zinc finger)"/>
    <property type="match status" value="1"/>
</dbReference>
<dbReference type="GO" id="GO:0008270">
    <property type="term" value="F:zinc ion binding"/>
    <property type="evidence" value="ECO:0007669"/>
    <property type="project" value="UniProtKB-KW"/>
</dbReference>
<evidence type="ECO:0000313" key="5">
    <source>
        <dbReference type="EnsemblMetazoa" id="MDOA001524-PB"/>
    </source>
</evidence>
<keyword evidence="1 3" id="KW-0863">Zinc-finger</keyword>
<dbReference type="GO" id="GO:0061630">
    <property type="term" value="F:ubiquitin protein ligase activity"/>
    <property type="evidence" value="ECO:0007669"/>
    <property type="project" value="TreeGrafter"/>
</dbReference>
<dbReference type="KEGG" id="mde:101898216"/>
<dbReference type="GO" id="GO:0043240">
    <property type="term" value="C:Fanconi anaemia nuclear complex"/>
    <property type="evidence" value="ECO:0007669"/>
    <property type="project" value="InterPro"/>
</dbReference>
<evidence type="ECO:0000256" key="3">
    <source>
        <dbReference type="PROSITE-ProRule" id="PRU00175"/>
    </source>
</evidence>
<dbReference type="OrthoDB" id="10263265at2759"/>
<proteinExistence type="predicted"/>
<dbReference type="InterPro" id="IPR026850">
    <property type="entry name" value="FANCL_C"/>
</dbReference>
<evidence type="ECO:0000256" key="2">
    <source>
        <dbReference type="ARBA" id="ARBA00022833"/>
    </source>
</evidence>
<dbReference type="Pfam" id="PF18890">
    <property type="entry name" value="FANCL_d2"/>
    <property type="match status" value="1"/>
</dbReference>
<dbReference type="InterPro" id="IPR043003">
    <property type="entry name" value="FANCL_d3_sf"/>
</dbReference>
<dbReference type="VEuPathDB" id="VectorBase:MDOA001524"/>
<dbReference type="AlphaFoldDB" id="A0A1I8M5S5"/>
<dbReference type="InterPro" id="IPR026848">
    <property type="entry name" value="Fancl"/>
</dbReference>
<dbReference type="InterPro" id="IPR044037">
    <property type="entry name" value="FANCL_d3"/>
</dbReference>
<dbReference type="Gene3D" id="3.30.457.30">
    <property type="match status" value="1"/>
</dbReference>
<dbReference type="Gene3D" id="3.30.457.40">
    <property type="match status" value="1"/>
</dbReference>
<keyword evidence="1 3" id="KW-0479">Metal-binding</keyword>
<dbReference type="Gene3D" id="3.10.110.20">
    <property type="entry name" value="RWD domain-like"/>
    <property type="match status" value="1"/>
</dbReference>
<dbReference type="InterPro" id="IPR013083">
    <property type="entry name" value="Znf_RING/FYVE/PHD"/>
</dbReference>
<dbReference type="Pfam" id="PF18891">
    <property type="entry name" value="FANCL_d3"/>
    <property type="match status" value="1"/>
</dbReference>